<comment type="caution">
    <text evidence="1">The sequence shown here is derived from an EMBL/GenBank/DDBJ whole genome shotgun (WGS) entry which is preliminary data.</text>
</comment>
<dbReference type="RefSeq" id="WP_138164719.1">
    <property type="nucleotide sequence ID" value="NZ_VAUA01000011.1"/>
</dbReference>
<name>A0ABY2UPX7_9RHOB</name>
<keyword evidence="2" id="KW-1185">Reference proteome</keyword>
<proteinExistence type="predicted"/>
<organism evidence="1 2">
    <name type="scientific">Parasedimentitalea maritima</name>
    <dbReference type="NCBI Taxonomy" id="2578117"/>
    <lineage>
        <taxon>Bacteria</taxon>
        <taxon>Pseudomonadati</taxon>
        <taxon>Pseudomonadota</taxon>
        <taxon>Alphaproteobacteria</taxon>
        <taxon>Rhodobacterales</taxon>
        <taxon>Paracoccaceae</taxon>
        <taxon>Parasedimentitalea</taxon>
    </lineage>
</organism>
<evidence type="ECO:0000313" key="1">
    <source>
        <dbReference type="EMBL" id="TLP57487.1"/>
    </source>
</evidence>
<dbReference type="EMBL" id="VAUA01000011">
    <property type="protein sequence ID" value="TLP57487.1"/>
    <property type="molecule type" value="Genomic_DNA"/>
</dbReference>
<evidence type="ECO:0000313" key="2">
    <source>
        <dbReference type="Proteomes" id="UP000305041"/>
    </source>
</evidence>
<evidence type="ECO:0008006" key="3">
    <source>
        <dbReference type="Google" id="ProtNLM"/>
    </source>
</evidence>
<gene>
    <name evidence="1" type="ORF">FEE96_19060</name>
</gene>
<sequence>MTAETSLSQIDALSGIMCDGAVSAYHLAKDHPTRVDALERIVEFSYNSLVRNRHLNQEQGEDELSVQIVEQLRVLAIQATHDTQTGGHCDVHVEGKDHFLWIGEAKVHGGYQWLEDGFQQLSTRYATGGYGQDHGEIIIYCRNRVGLDVLNTWKERLKAVQHGIEIYEDKTDTRLWFRSRHQCENSGLPFHIRHRLIPLYFAPKK</sequence>
<reference evidence="1 2" key="1">
    <citation type="submission" date="2019-05" db="EMBL/GenBank/DDBJ databases">
        <title>Draft genome sequence of Pelagicola sp. DSW4-44.</title>
        <authorList>
            <person name="Oh J."/>
        </authorList>
    </citation>
    <scope>NUCLEOTIDE SEQUENCE [LARGE SCALE GENOMIC DNA]</scope>
    <source>
        <strain evidence="1 2">DSW4-44</strain>
    </source>
</reference>
<accession>A0ABY2UPX7</accession>
<dbReference type="Proteomes" id="UP000305041">
    <property type="component" value="Unassembled WGS sequence"/>
</dbReference>
<protein>
    <recommendedName>
        <fullName evidence="3">Restriction endonuclease</fullName>
    </recommendedName>
</protein>